<gene>
    <name evidence="2" type="ORF">FGG08_002258</name>
</gene>
<sequence length="97" mass="10542">MPPRTPLGPKSANARVQKKDKTTGIELSPRKRSVIEGLHKAGCSIKSISEIEHTPRSTHASKASYFAPGPEHDWTKDSPQLVGVINGRANETLEEGE</sequence>
<proteinExistence type="predicted"/>
<dbReference type="EMBL" id="JAGHQL010000033">
    <property type="protein sequence ID" value="KAH0543400.1"/>
    <property type="molecule type" value="Genomic_DNA"/>
</dbReference>
<accession>A0A9P8L4M2</accession>
<reference evidence="2" key="1">
    <citation type="submission" date="2021-03" db="EMBL/GenBank/DDBJ databases">
        <title>Comparative genomics and phylogenomic investigation of the class Geoglossomycetes provide insights into ecological specialization and systematics.</title>
        <authorList>
            <person name="Melie T."/>
            <person name="Pirro S."/>
            <person name="Miller A.N."/>
            <person name="Quandt A."/>
        </authorList>
    </citation>
    <scope>NUCLEOTIDE SEQUENCE</scope>
    <source>
        <strain evidence="2">GBOQ0MN5Z8</strain>
    </source>
</reference>
<dbReference type="AlphaFoldDB" id="A0A9P8L4M2"/>
<name>A0A9P8L4M2_9PEZI</name>
<feature type="region of interest" description="Disordered" evidence="1">
    <location>
        <begin position="54"/>
        <end position="78"/>
    </location>
</feature>
<comment type="caution">
    <text evidence="2">The sequence shown here is derived from an EMBL/GenBank/DDBJ whole genome shotgun (WGS) entry which is preliminary data.</text>
</comment>
<protein>
    <submittedName>
        <fullName evidence="2">Uncharacterized protein</fullName>
    </submittedName>
</protein>
<dbReference type="Proteomes" id="UP000698800">
    <property type="component" value="Unassembled WGS sequence"/>
</dbReference>
<evidence type="ECO:0000313" key="2">
    <source>
        <dbReference type="EMBL" id="KAH0543400.1"/>
    </source>
</evidence>
<keyword evidence="3" id="KW-1185">Reference proteome</keyword>
<organism evidence="2 3">
    <name type="scientific">Glutinoglossum americanum</name>
    <dbReference type="NCBI Taxonomy" id="1670608"/>
    <lineage>
        <taxon>Eukaryota</taxon>
        <taxon>Fungi</taxon>
        <taxon>Dikarya</taxon>
        <taxon>Ascomycota</taxon>
        <taxon>Pezizomycotina</taxon>
        <taxon>Geoglossomycetes</taxon>
        <taxon>Geoglossales</taxon>
        <taxon>Geoglossaceae</taxon>
        <taxon>Glutinoglossum</taxon>
    </lineage>
</organism>
<evidence type="ECO:0000313" key="3">
    <source>
        <dbReference type="Proteomes" id="UP000698800"/>
    </source>
</evidence>
<feature type="region of interest" description="Disordered" evidence="1">
    <location>
        <begin position="1"/>
        <end position="23"/>
    </location>
</feature>
<evidence type="ECO:0000256" key="1">
    <source>
        <dbReference type="SAM" id="MobiDB-lite"/>
    </source>
</evidence>